<dbReference type="Pfam" id="PF00407">
    <property type="entry name" value="Bet_v_1"/>
    <property type="match status" value="1"/>
</dbReference>
<dbReference type="CDD" id="cd07816">
    <property type="entry name" value="Bet_v1-like"/>
    <property type="match status" value="1"/>
</dbReference>
<sequence>MVAADRFFCILRRENHQIPNAASEKVHNVEVHEGDWEAHGSIKLWKYTVEGKEEILKEKVLVDDANKSVIFVALEGHVMEEFKSYKIIYKVAPKTDESSMVKITLDYEKLNENIPDPNKYLQFLVNLVKDIESHLIISLNFVVYISSFVCALSWDHGGCIEDLN</sequence>
<dbReference type="GO" id="GO:0006952">
    <property type="term" value="P:defense response"/>
    <property type="evidence" value="ECO:0007669"/>
    <property type="project" value="InterPro"/>
</dbReference>
<evidence type="ECO:0000259" key="2">
    <source>
        <dbReference type="SMART" id="SM01037"/>
    </source>
</evidence>
<dbReference type="STRING" id="93759.A0A1R3JXR3"/>
<feature type="domain" description="Bet v I/Major latex protein" evidence="2">
    <location>
        <begin position="2"/>
        <end position="138"/>
    </location>
</feature>
<evidence type="ECO:0000313" key="4">
    <source>
        <dbReference type="Proteomes" id="UP000187203"/>
    </source>
</evidence>
<proteinExistence type="inferred from homology"/>
<dbReference type="Proteomes" id="UP000187203">
    <property type="component" value="Unassembled WGS sequence"/>
</dbReference>
<dbReference type="SMART" id="SM01037">
    <property type="entry name" value="Bet_v_1"/>
    <property type="match status" value="1"/>
</dbReference>
<accession>A0A1R3JXR3</accession>
<dbReference type="PANTHER" id="PTHR31338">
    <property type="entry name" value="POLYKETIDE CYCLASE/DEHYDRASE AND LIPID TRANSPORT SUPERFAMILY PROTEIN"/>
    <property type="match status" value="1"/>
</dbReference>
<dbReference type="InterPro" id="IPR000916">
    <property type="entry name" value="Bet_v_I/MLP"/>
</dbReference>
<dbReference type="InterPro" id="IPR052006">
    <property type="entry name" value="MLP-like"/>
</dbReference>
<organism evidence="3 4">
    <name type="scientific">Corchorus olitorius</name>
    <dbReference type="NCBI Taxonomy" id="93759"/>
    <lineage>
        <taxon>Eukaryota</taxon>
        <taxon>Viridiplantae</taxon>
        <taxon>Streptophyta</taxon>
        <taxon>Embryophyta</taxon>
        <taxon>Tracheophyta</taxon>
        <taxon>Spermatophyta</taxon>
        <taxon>Magnoliopsida</taxon>
        <taxon>eudicotyledons</taxon>
        <taxon>Gunneridae</taxon>
        <taxon>Pentapetalae</taxon>
        <taxon>rosids</taxon>
        <taxon>malvids</taxon>
        <taxon>Malvales</taxon>
        <taxon>Malvaceae</taxon>
        <taxon>Grewioideae</taxon>
        <taxon>Apeibeae</taxon>
        <taxon>Corchorus</taxon>
    </lineage>
</organism>
<comment type="similarity">
    <text evidence="1">Belongs to the MLP family.</text>
</comment>
<keyword evidence="4" id="KW-1185">Reference proteome</keyword>
<protein>
    <recommendedName>
        <fullName evidence="2">Bet v I/Major latex protein domain-containing protein</fullName>
    </recommendedName>
</protein>
<dbReference type="PANTHER" id="PTHR31338:SF16">
    <property type="entry name" value="POLYKETIDE CYCLASE_DEHYDRASE AND LIPID TRANSPORT SUPERFAMILY PROTEIN"/>
    <property type="match status" value="1"/>
</dbReference>
<comment type="caution">
    <text evidence="3">The sequence shown here is derived from an EMBL/GenBank/DDBJ whole genome shotgun (WGS) entry which is preliminary data.</text>
</comment>
<evidence type="ECO:0000256" key="1">
    <source>
        <dbReference type="ARBA" id="ARBA00038242"/>
    </source>
</evidence>
<reference evidence="4" key="1">
    <citation type="submission" date="2013-09" db="EMBL/GenBank/DDBJ databases">
        <title>Corchorus olitorius genome sequencing.</title>
        <authorList>
            <person name="Alam M."/>
            <person name="Haque M.S."/>
            <person name="Islam M.S."/>
            <person name="Emdad E.M."/>
            <person name="Islam M.M."/>
            <person name="Ahmed B."/>
            <person name="Halim A."/>
            <person name="Hossen Q.M.M."/>
            <person name="Hossain M.Z."/>
            <person name="Ahmed R."/>
            <person name="Khan M.M."/>
            <person name="Islam R."/>
            <person name="Rashid M.M."/>
            <person name="Khan S.A."/>
            <person name="Rahman M.S."/>
            <person name="Alam M."/>
            <person name="Yahiya A.S."/>
            <person name="Khan M.S."/>
            <person name="Azam M.S."/>
            <person name="Haque T."/>
            <person name="Lashkar M.Z.H."/>
            <person name="Akhand A.I."/>
            <person name="Morshed G."/>
            <person name="Roy S."/>
            <person name="Uddin K.S."/>
            <person name="Rabeya T."/>
            <person name="Hossain A.S."/>
            <person name="Chowdhury A."/>
            <person name="Snigdha A.R."/>
            <person name="Mortoza M.S."/>
            <person name="Matin S.A."/>
            <person name="Hoque S.M.E."/>
            <person name="Islam M.K."/>
            <person name="Roy D.K."/>
            <person name="Haider R."/>
            <person name="Moosa M.M."/>
            <person name="Elias S.M."/>
            <person name="Hasan A.M."/>
            <person name="Jahan S."/>
            <person name="Shafiuddin M."/>
            <person name="Mahmood N."/>
            <person name="Shommy N.S."/>
        </authorList>
    </citation>
    <scope>NUCLEOTIDE SEQUENCE [LARGE SCALE GENOMIC DNA]</scope>
    <source>
        <strain evidence="4">cv. O-4</strain>
    </source>
</reference>
<dbReference type="Gene3D" id="3.30.530.20">
    <property type="match status" value="1"/>
</dbReference>
<dbReference type="AlphaFoldDB" id="A0A1R3JXR3"/>
<gene>
    <name evidence="3" type="ORF">COLO4_13150</name>
</gene>
<evidence type="ECO:0000313" key="3">
    <source>
        <dbReference type="EMBL" id="OMO99672.1"/>
    </source>
</evidence>
<name>A0A1R3JXR3_9ROSI</name>
<dbReference type="EMBL" id="AWUE01015086">
    <property type="protein sequence ID" value="OMO99672.1"/>
    <property type="molecule type" value="Genomic_DNA"/>
</dbReference>
<dbReference type="OrthoDB" id="1072116at2759"/>
<dbReference type="SUPFAM" id="SSF55961">
    <property type="entry name" value="Bet v1-like"/>
    <property type="match status" value="1"/>
</dbReference>
<dbReference type="InterPro" id="IPR023393">
    <property type="entry name" value="START-like_dom_sf"/>
</dbReference>